<accession>A0A0R0AIE7</accession>
<name>A0A0R0AIE7_9GAMM</name>
<gene>
    <name evidence="2" type="ORF">ARC20_07955</name>
</gene>
<dbReference type="Proteomes" id="UP000051802">
    <property type="component" value="Unassembled WGS sequence"/>
</dbReference>
<dbReference type="STRING" id="676599.ARC20_07955"/>
<dbReference type="PROSITE" id="PS51257">
    <property type="entry name" value="PROKAR_LIPOPROTEIN"/>
    <property type="match status" value="1"/>
</dbReference>
<comment type="caution">
    <text evidence="2">The sequence shown here is derived from an EMBL/GenBank/DDBJ whole genome shotgun (WGS) entry which is preliminary data.</text>
</comment>
<proteinExistence type="predicted"/>
<protein>
    <submittedName>
        <fullName evidence="2">Uncharacterized protein</fullName>
    </submittedName>
</protein>
<dbReference type="AlphaFoldDB" id="A0A0R0AIE7"/>
<evidence type="ECO:0000313" key="3">
    <source>
        <dbReference type="Proteomes" id="UP000051802"/>
    </source>
</evidence>
<sequence length="101" mass="10768">MNFRVFVVALAFVLAGCQSAAVASGQDQGSGKDGLTTKTAVKVPSIPAERAWIEQRYPGATLRGQALRMSPGPMDVISITLPSGENLDIYFDISPFFGKSF</sequence>
<evidence type="ECO:0000256" key="1">
    <source>
        <dbReference type="SAM" id="SignalP"/>
    </source>
</evidence>
<dbReference type="RefSeq" id="WP_057646060.1">
    <property type="nucleotide sequence ID" value="NZ_LLXU01000066.1"/>
</dbReference>
<keyword evidence="1" id="KW-0732">Signal</keyword>
<organism evidence="2 3">
    <name type="scientific">Stenotrophomonas panacihumi</name>
    <dbReference type="NCBI Taxonomy" id="676599"/>
    <lineage>
        <taxon>Bacteria</taxon>
        <taxon>Pseudomonadati</taxon>
        <taxon>Pseudomonadota</taxon>
        <taxon>Gammaproteobacteria</taxon>
        <taxon>Lysobacterales</taxon>
        <taxon>Lysobacteraceae</taxon>
        <taxon>Stenotrophomonas</taxon>
    </lineage>
</organism>
<reference evidence="2 3" key="1">
    <citation type="submission" date="2015-10" db="EMBL/GenBank/DDBJ databases">
        <title>Genome sequencing and analysis of members of genus Stenotrophomonas.</title>
        <authorList>
            <person name="Patil P.P."/>
            <person name="Midha S."/>
            <person name="Patil P.B."/>
        </authorList>
    </citation>
    <scope>NUCLEOTIDE SEQUENCE [LARGE SCALE GENOMIC DNA]</scope>
    <source>
        <strain evidence="2 3">JCM 16536</strain>
    </source>
</reference>
<evidence type="ECO:0000313" key="2">
    <source>
        <dbReference type="EMBL" id="KRG44828.1"/>
    </source>
</evidence>
<keyword evidence="3" id="KW-1185">Reference proteome</keyword>
<dbReference type="OrthoDB" id="686440at2"/>
<feature type="signal peptide" evidence="1">
    <location>
        <begin position="1"/>
        <end position="20"/>
    </location>
</feature>
<feature type="chain" id="PRO_5006390823" evidence="1">
    <location>
        <begin position="21"/>
        <end position="101"/>
    </location>
</feature>
<dbReference type="EMBL" id="LLXU01000066">
    <property type="protein sequence ID" value="KRG44828.1"/>
    <property type="molecule type" value="Genomic_DNA"/>
</dbReference>